<evidence type="ECO:0000313" key="2">
    <source>
        <dbReference type="EMBL" id="NWR77944.1"/>
    </source>
</evidence>
<dbReference type="PANTHER" id="PTHR16124:SF3">
    <property type="entry name" value="MIS18-BINDING PROTEIN 1"/>
    <property type="match status" value="1"/>
</dbReference>
<dbReference type="Gene3D" id="1.10.10.60">
    <property type="entry name" value="Homeodomain-like"/>
    <property type="match status" value="1"/>
</dbReference>
<dbReference type="Proteomes" id="UP000517892">
    <property type="component" value="Unassembled WGS sequence"/>
</dbReference>
<accession>A0A7K5A3J1</accession>
<dbReference type="InterPro" id="IPR009057">
    <property type="entry name" value="Homeodomain-like_sf"/>
</dbReference>
<dbReference type="AlphaFoldDB" id="A0A7K5A3J1"/>
<evidence type="ECO:0000256" key="1">
    <source>
        <dbReference type="SAM" id="MobiDB-lite"/>
    </source>
</evidence>
<proteinExistence type="predicted"/>
<name>A0A7K5A3J1_9AVES</name>
<reference evidence="2 3" key="1">
    <citation type="submission" date="2019-09" db="EMBL/GenBank/DDBJ databases">
        <title>Bird 10,000 Genomes (B10K) Project - Family phase.</title>
        <authorList>
            <person name="Zhang G."/>
        </authorList>
    </citation>
    <scope>NUCLEOTIDE SEQUENCE [LARGE SCALE GENOMIC DNA]</scope>
    <source>
        <strain evidence="2">B10K-DU-017-25</strain>
        <tissue evidence="2">Mixed tissue sample</tissue>
    </source>
</reference>
<dbReference type="CDD" id="cd00167">
    <property type="entry name" value="SANT"/>
    <property type="match status" value="1"/>
</dbReference>
<dbReference type="EMBL" id="VYZI01000531">
    <property type="protein sequence ID" value="NWR77944.1"/>
    <property type="molecule type" value="Genomic_DNA"/>
</dbReference>
<feature type="region of interest" description="Disordered" evidence="1">
    <location>
        <begin position="43"/>
        <end position="65"/>
    </location>
</feature>
<dbReference type="OrthoDB" id="118550at2759"/>
<evidence type="ECO:0000313" key="3">
    <source>
        <dbReference type="Proteomes" id="UP000517892"/>
    </source>
</evidence>
<dbReference type="InterPro" id="IPR039110">
    <property type="entry name" value="KNL2-like"/>
</dbReference>
<dbReference type="InterPro" id="IPR001005">
    <property type="entry name" value="SANT/Myb"/>
</dbReference>
<protein>
    <submittedName>
        <fullName evidence="2">M18BP protein</fullName>
    </submittedName>
</protein>
<gene>
    <name evidence="2" type="primary">Mis18bp1_1</name>
    <name evidence="2" type="ORF">CENUNI_R05744</name>
</gene>
<sequence>WGLRLCSLGRAVASFPKHKKGFWVEVAMVVGSRSAEECHQKYMEEQQGRKSRTHAKTTAAGKPGQKGTEALLLGILLEPGPITAGVGTFKRKQQMRKFLDHLPKDNHDDVFTATPFQNRTVKV</sequence>
<dbReference type="SUPFAM" id="SSF46689">
    <property type="entry name" value="Homeodomain-like"/>
    <property type="match status" value="1"/>
</dbReference>
<comment type="caution">
    <text evidence="2">The sequence shown here is derived from an EMBL/GenBank/DDBJ whole genome shotgun (WGS) entry which is preliminary data.</text>
</comment>
<dbReference type="GO" id="GO:0000775">
    <property type="term" value="C:chromosome, centromeric region"/>
    <property type="evidence" value="ECO:0007669"/>
    <property type="project" value="TreeGrafter"/>
</dbReference>
<organism evidence="2 3">
    <name type="scientific">Centropus unirufus</name>
    <dbReference type="NCBI Taxonomy" id="1118519"/>
    <lineage>
        <taxon>Eukaryota</taxon>
        <taxon>Metazoa</taxon>
        <taxon>Chordata</taxon>
        <taxon>Craniata</taxon>
        <taxon>Vertebrata</taxon>
        <taxon>Euteleostomi</taxon>
        <taxon>Archelosauria</taxon>
        <taxon>Archosauria</taxon>
        <taxon>Dinosauria</taxon>
        <taxon>Saurischia</taxon>
        <taxon>Theropoda</taxon>
        <taxon>Coelurosauria</taxon>
        <taxon>Aves</taxon>
        <taxon>Neognathae</taxon>
        <taxon>Neoaves</taxon>
        <taxon>Otidimorphae</taxon>
        <taxon>Cuculiformes</taxon>
        <taxon>Centropidae</taxon>
        <taxon>Centropus</taxon>
    </lineage>
</organism>
<feature type="non-terminal residue" evidence="2">
    <location>
        <position position="123"/>
    </location>
</feature>
<keyword evidence="3" id="KW-1185">Reference proteome</keyword>
<dbReference type="PANTHER" id="PTHR16124">
    <property type="entry name" value="MIS18-BINDING PROTEIN 1"/>
    <property type="match status" value="1"/>
</dbReference>
<feature type="non-terminal residue" evidence="2">
    <location>
        <position position="1"/>
    </location>
</feature>